<dbReference type="EMBL" id="CP041372">
    <property type="protein sequence ID" value="QKS72335.1"/>
    <property type="molecule type" value="Genomic_DNA"/>
</dbReference>
<dbReference type="AlphaFoldDB" id="A0A859FJ15"/>
<gene>
    <name evidence="1" type="ORF">FLK61_37520</name>
</gene>
<evidence type="ECO:0000313" key="1">
    <source>
        <dbReference type="EMBL" id="QKS72335.1"/>
    </source>
</evidence>
<reference evidence="2" key="1">
    <citation type="submission" date="2019-07" db="EMBL/GenBank/DDBJ databases">
        <title>Bacillus alkalisoli sp. nov. isolated from saline soil.</title>
        <authorList>
            <person name="Sun J.-Q."/>
            <person name="Xu L."/>
        </authorList>
    </citation>
    <scope>NUCLEOTIDE SEQUENCE [LARGE SCALE GENOMIC DNA]</scope>
    <source>
        <strain evidence="2">M4U3P1</strain>
    </source>
</reference>
<sequence length="159" mass="18891">MRGNDNMSRVKIGDVFKIEVSQGKAYFQYIYNDEVCGELIRILPEIYDSDFDDFSRLVKGNTKYLIHFPLKAAYNRNIVSFIANHDIPNSFSLPKYFRDDKRDKDGHLIAWQIVNYQTLQRETVDQLTEEQKKLSQWGTWNDTLLIERISEDWTLDDWV</sequence>
<dbReference type="KEGG" id="psua:FLK61_37520"/>
<organism evidence="1 2">
    <name type="scientific">Paenalkalicoccus suaedae</name>
    <dbReference type="NCBI Taxonomy" id="2592382"/>
    <lineage>
        <taxon>Bacteria</taxon>
        <taxon>Bacillati</taxon>
        <taxon>Bacillota</taxon>
        <taxon>Bacilli</taxon>
        <taxon>Bacillales</taxon>
        <taxon>Bacillaceae</taxon>
        <taxon>Paenalkalicoccus</taxon>
    </lineage>
</organism>
<dbReference type="Proteomes" id="UP000318138">
    <property type="component" value="Chromosome"/>
</dbReference>
<proteinExistence type="predicted"/>
<protein>
    <submittedName>
        <fullName evidence="1">Uncharacterized protein</fullName>
    </submittedName>
</protein>
<keyword evidence="2" id="KW-1185">Reference proteome</keyword>
<accession>A0A859FJ15</accession>
<evidence type="ECO:0000313" key="2">
    <source>
        <dbReference type="Proteomes" id="UP000318138"/>
    </source>
</evidence>
<name>A0A859FJ15_9BACI</name>